<dbReference type="PANTHER" id="PTHR37067:SF3">
    <property type="entry name" value="PX DOMAIN-CONTAINING PROTEIN"/>
    <property type="match status" value="1"/>
</dbReference>
<protein>
    <submittedName>
        <fullName evidence="1">Uncharacterized protein</fullName>
    </submittedName>
</protein>
<gene>
    <name evidence="1" type="ORF">F444_01116</name>
</gene>
<dbReference type="PANTHER" id="PTHR37067">
    <property type="entry name" value="PX DOMAIN-CONTAINING PROTEIN"/>
    <property type="match status" value="1"/>
</dbReference>
<sequence>MGTRSRTLKYLPGHELRFGIAAVSRDPATGDVDEAVCLFCKHFGREQRADKKRKSASTVKYFRDSFRPDQYTQHHQLQHPTQWTKYKGASSDEKRRFFPQTKAGESTLTTANSSTTTNVLIPNVQERGRCFDVKAAIVEVVAVLAVGLGPIEPTVQTRDRLVYQYMTHHNYEGELPSNCPRWSPPADTFESCYVVQRDPPVYRVVLYSKTQLDVLMEMAAGGLSGAQISASVKTFRHHAPMLLRDLVGNTNKSGPMSKKNVAMAVEREEEKVKEIFRVEDVTPEYSEAQTAEFVRLGVAASLSIIARLLEDSWVFSLELCTVAQHPMFSYLDIRVRFYSRIGGLRSAHLLAIPKYVGKCDIMMFQTLDRVLTALLPDWKKRLLGIITTGDIPFPARISEVIKHFQNETKGSALYRTSNCISQLQHALQTFYASIDSGFFLQTLRKLSQYVRKDPRVLSEMKRLPGYWEQFDSKVHCASSTPVAFGQEIDMLVAHSGFLQEHLKEFTATTLRIPVSWWLELQALQWVTTRANAVFGVLQKQHVTISQQATVMASLAEEYITGFHAQIHENRNSVSQTTSTEYISLDKRVSLSKTNLVQFVVSSSELARELLKHGGSETITATAEHFASGVVNMIASLVELSVSLKQQSAACNVDTRTNQSTVVEDVLPPIMPHELAQLSSDEFDELLEAHDATSRTLDDSDAQAIREEHELLCCTFAKDETLRRALEMHTQGTFDAAWSLMDARFKSLEAFAGGLATVCPSNVIPLSDTKAEDLVLCPKDMEEARLLLADFELESTLHAQQFQPLTKLQEEIYDRVIAERRTRKRYKATTNTS</sequence>
<dbReference type="Proteomes" id="UP000028582">
    <property type="component" value="Unassembled WGS sequence"/>
</dbReference>
<dbReference type="EMBL" id="ANJA01000194">
    <property type="protein sequence ID" value="ETO85093.1"/>
    <property type="molecule type" value="Genomic_DNA"/>
</dbReference>
<evidence type="ECO:0000313" key="2">
    <source>
        <dbReference type="Proteomes" id="UP000028582"/>
    </source>
</evidence>
<reference evidence="1 2" key="1">
    <citation type="submission" date="2013-11" db="EMBL/GenBank/DDBJ databases">
        <title>The Genome Sequence of Phytophthora parasitica P1976.</title>
        <authorList>
            <consortium name="The Broad Institute Genomics Platform"/>
            <person name="Russ C."/>
            <person name="Tyler B."/>
            <person name="Panabieres F."/>
            <person name="Shan W."/>
            <person name="Tripathy S."/>
            <person name="Grunwald N."/>
            <person name="Machado M."/>
            <person name="Johnson C.S."/>
            <person name="Walker B."/>
            <person name="Young S."/>
            <person name="Zeng Q."/>
            <person name="Gargeya S."/>
            <person name="Fitzgerald M."/>
            <person name="Haas B."/>
            <person name="Abouelleil A."/>
            <person name="Allen A.W."/>
            <person name="Alvarado L."/>
            <person name="Arachchi H.M."/>
            <person name="Berlin A.M."/>
            <person name="Chapman S.B."/>
            <person name="Gainer-Dewar J."/>
            <person name="Goldberg J."/>
            <person name="Griggs A."/>
            <person name="Gujja S."/>
            <person name="Hansen M."/>
            <person name="Howarth C."/>
            <person name="Imamovic A."/>
            <person name="Ireland A."/>
            <person name="Larimer J."/>
            <person name="McCowan C."/>
            <person name="Murphy C."/>
            <person name="Pearson M."/>
            <person name="Poon T.W."/>
            <person name="Priest M."/>
            <person name="Roberts A."/>
            <person name="Saif S."/>
            <person name="Shea T."/>
            <person name="Sisk P."/>
            <person name="Sykes S."/>
            <person name="Wortman J."/>
            <person name="Nusbaum C."/>
            <person name="Birren B."/>
        </authorList>
    </citation>
    <scope>NUCLEOTIDE SEQUENCE [LARGE SCALE GENOMIC DNA]</scope>
    <source>
        <strain evidence="1 2">P1976</strain>
    </source>
</reference>
<proteinExistence type="predicted"/>
<comment type="caution">
    <text evidence="1">The sequence shown here is derived from an EMBL/GenBank/DDBJ whole genome shotgun (WGS) entry which is preliminary data.</text>
</comment>
<organism evidence="1 2">
    <name type="scientific">Phytophthora nicotianae P1976</name>
    <dbReference type="NCBI Taxonomy" id="1317066"/>
    <lineage>
        <taxon>Eukaryota</taxon>
        <taxon>Sar</taxon>
        <taxon>Stramenopiles</taxon>
        <taxon>Oomycota</taxon>
        <taxon>Peronosporomycetes</taxon>
        <taxon>Peronosporales</taxon>
        <taxon>Peronosporaceae</taxon>
        <taxon>Phytophthora</taxon>
    </lineage>
</organism>
<dbReference type="AlphaFoldDB" id="A0A081B1T2"/>
<name>A0A081B1T2_PHYNI</name>
<dbReference type="OrthoDB" id="59953at2759"/>
<accession>A0A081B1T2</accession>
<evidence type="ECO:0000313" key="1">
    <source>
        <dbReference type="EMBL" id="ETO85093.1"/>
    </source>
</evidence>